<reference evidence="4" key="2">
    <citation type="submission" date="2024-05" db="EMBL/GenBank/DDBJ databases">
        <title>Identification and characterization of horizontal gene transfer across gut microbiota members of farm animals based on homology search.</title>
        <authorList>
            <person name="Schwarzerova J."/>
            <person name="Nykrynova M."/>
            <person name="Jureckova K."/>
            <person name="Cejkova D."/>
            <person name="Rychlik I."/>
        </authorList>
    </citation>
    <scope>NUCLEOTIDE SEQUENCE</scope>
    <source>
        <strain evidence="4">84_SSukc20</strain>
    </source>
</reference>
<sequence>MKRLIYCCGVAIFLLFTANALIACSDDDPMEERTEVPAPPSDENEGDNEGNNDNNNGDDNASMERNIIISVNGTSFAATLADNEAAQAFAAMLPLRLDMSEMNGNEKYHYLSENLPTDSYRPGTIQTGDLMLYGSSCVVLFYETFSSGYSYTRLGQIDNPEGLAAALGGGDVSVRFEVR</sequence>
<organism evidence="4 5">
    <name type="scientific">Bacteroides gallinaceum</name>
    <dbReference type="NCBI Taxonomy" id="1462571"/>
    <lineage>
        <taxon>Bacteria</taxon>
        <taxon>Pseudomonadati</taxon>
        <taxon>Bacteroidota</taxon>
        <taxon>Bacteroidia</taxon>
        <taxon>Bacteroidales</taxon>
        <taxon>Bacteroidaceae</taxon>
        <taxon>Bacteroides</taxon>
    </lineage>
</organism>
<feature type="chain" id="PRO_5046783771" evidence="2">
    <location>
        <begin position="24"/>
        <end position="179"/>
    </location>
</feature>
<feature type="compositionally biased region" description="Low complexity" evidence="1">
    <location>
        <begin position="51"/>
        <end position="60"/>
    </location>
</feature>
<dbReference type="PROSITE" id="PS51257">
    <property type="entry name" value="PROKAR_LIPOPROTEIN"/>
    <property type="match status" value="1"/>
</dbReference>
<evidence type="ECO:0000256" key="2">
    <source>
        <dbReference type="SAM" id="SignalP"/>
    </source>
</evidence>
<protein>
    <submittedName>
        <fullName evidence="4">Cyclophilin-like fold protein</fullName>
    </submittedName>
</protein>
<dbReference type="RefSeq" id="WP_239465731.1">
    <property type="nucleotide sequence ID" value="NZ_JACJJJ010000029.1"/>
</dbReference>
<gene>
    <name evidence="4" type="ORF">QVO10_08015</name>
</gene>
<dbReference type="EMBL" id="JAUEII010000015">
    <property type="protein sequence ID" value="MDN0049328.1"/>
    <property type="molecule type" value="Genomic_DNA"/>
</dbReference>
<dbReference type="InterPro" id="IPR029000">
    <property type="entry name" value="Cyclophilin-like_dom_sf"/>
</dbReference>
<proteinExistence type="predicted"/>
<keyword evidence="2" id="KW-0732">Signal</keyword>
<reference evidence="4" key="1">
    <citation type="submission" date="2023-06" db="EMBL/GenBank/DDBJ databases">
        <authorList>
            <person name="Zeman M."/>
            <person name="Kubasova T."/>
            <person name="Jahodarova E."/>
            <person name="Nykrynova M."/>
            <person name="Rychlik I."/>
        </authorList>
    </citation>
    <scope>NUCLEOTIDE SEQUENCE</scope>
    <source>
        <strain evidence="4">84_SSukc20</strain>
    </source>
</reference>
<evidence type="ECO:0000313" key="5">
    <source>
        <dbReference type="Proteomes" id="UP001167871"/>
    </source>
</evidence>
<dbReference type="Gene3D" id="2.40.100.20">
    <property type="match status" value="1"/>
</dbReference>
<dbReference type="Proteomes" id="UP001167871">
    <property type="component" value="Unassembled WGS sequence"/>
</dbReference>
<name>A0ABT7X5G0_9BACE</name>
<evidence type="ECO:0000256" key="1">
    <source>
        <dbReference type="SAM" id="MobiDB-lite"/>
    </source>
</evidence>
<dbReference type="SUPFAM" id="SSF50891">
    <property type="entry name" value="Cyclophilin-like"/>
    <property type="match status" value="1"/>
</dbReference>
<feature type="region of interest" description="Disordered" evidence="1">
    <location>
        <begin position="30"/>
        <end position="61"/>
    </location>
</feature>
<comment type="caution">
    <text evidence="4">The sequence shown here is derived from an EMBL/GenBank/DDBJ whole genome shotgun (WGS) entry which is preliminary data.</text>
</comment>
<evidence type="ECO:0000259" key="3">
    <source>
        <dbReference type="Pfam" id="PF18050"/>
    </source>
</evidence>
<feature type="domain" description="Cyclophilin-like" evidence="3">
    <location>
        <begin position="69"/>
        <end position="177"/>
    </location>
</feature>
<dbReference type="Pfam" id="PF18050">
    <property type="entry name" value="Cyclophil_like2"/>
    <property type="match status" value="1"/>
</dbReference>
<feature type="signal peptide" evidence="2">
    <location>
        <begin position="1"/>
        <end position="23"/>
    </location>
</feature>
<keyword evidence="5" id="KW-1185">Reference proteome</keyword>
<accession>A0ABT7X5G0</accession>
<dbReference type="InterPro" id="IPR041183">
    <property type="entry name" value="Cyclophilin-like"/>
</dbReference>
<evidence type="ECO:0000313" key="4">
    <source>
        <dbReference type="EMBL" id="MDN0049328.1"/>
    </source>
</evidence>